<comment type="caution">
    <text evidence="3">The sequence shown here is derived from an EMBL/GenBank/DDBJ whole genome shotgun (WGS) entry which is preliminary data.</text>
</comment>
<dbReference type="AlphaFoldDB" id="A0A1F4T405"/>
<keyword evidence="1" id="KW-0732">Signal</keyword>
<evidence type="ECO:0000313" key="3">
    <source>
        <dbReference type="EMBL" id="OGC27418.1"/>
    </source>
</evidence>
<protein>
    <recommendedName>
        <fullName evidence="2">SLH domain-containing protein</fullName>
    </recommendedName>
</protein>
<dbReference type="PROSITE" id="PS51272">
    <property type="entry name" value="SLH"/>
    <property type="match status" value="1"/>
</dbReference>
<dbReference type="InterPro" id="IPR051465">
    <property type="entry name" value="Cell_Envelope_Struct_Comp"/>
</dbReference>
<feature type="chain" id="PRO_5009514442" description="SLH domain-containing protein" evidence="1">
    <location>
        <begin position="22"/>
        <end position="424"/>
    </location>
</feature>
<dbReference type="InterPro" id="IPR001119">
    <property type="entry name" value="SLH_dom"/>
</dbReference>
<evidence type="ECO:0000259" key="2">
    <source>
        <dbReference type="PROSITE" id="PS51272"/>
    </source>
</evidence>
<accession>A0A1F4T405</accession>
<feature type="signal peptide" evidence="1">
    <location>
        <begin position="1"/>
        <end position="21"/>
    </location>
</feature>
<sequence>MDKKFLIVFIAAVFLPVSSVAYENDEVYRLKDVPYGHYAYGAVSKLLDLGVTKGFPDETYQGHKSLSRYEGAAFLTKFVTSEDKVKAEHEKLLAELRAEVNLLKTPKKENPVSIKGVFDGGTRVGFANGNSDGQFSYRLALDLNQRFDENSGLKIGFDTMDAGFNNAQRDLVREMLAVEGWMKFNGSTLTVSSGPGDVVHFSGPLFPSENGMVYRRPPRGARFFTSWRNTSFGVEYQARSDDPTGLVSEEELSFPLLQNFRGFKVGLNPRIFINGGERGAHLDLTVRFAPTANFRYELLAGAGSLTDFDRGLYLKGTVTFWEKLVLIGQKIGGLHREKGYYPIYDAFSHPLSDGAYEIGFRYWTEFNNYYLLLAGDQVGPGSNQIAELTLGNKISAYSMLELKYRSAGGSIDSSIAQLGLKTVF</sequence>
<reference evidence="3 4" key="1">
    <citation type="journal article" date="2016" name="Nat. Commun.">
        <title>Thousands of microbial genomes shed light on interconnected biogeochemical processes in an aquifer system.</title>
        <authorList>
            <person name="Anantharaman K."/>
            <person name="Brown C.T."/>
            <person name="Hug L.A."/>
            <person name="Sharon I."/>
            <person name="Castelle C.J."/>
            <person name="Probst A.J."/>
            <person name="Thomas B.C."/>
            <person name="Singh A."/>
            <person name="Wilkins M.J."/>
            <person name="Karaoz U."/>
            <person name="Brodie E.L."/>
            <person name="Williams K.H."/>
            <person name="Hubbard S.S."/>
            <person name="Banfield J.F."/>
        </authorList>
    </citation>
    <scope>NUCLEOTIDE SEQUENCE [LARGE SCALE GENOMIC DNA]</scope>
</reference>
<evidence type="ECO:0000313" key="4">
    <source>
        <dbReference type="Proteomes" id="UP000178602"/>
    </source>
</evidence>
<name>A0A1F4T405_UNCSA</name>
<dbReference type="Proteomes" id="UP000178602">
    <property type="component" value="Unassembled WGS sequence"/>
</dbReference>
<feature type="domain" description="SLH" evidence="2">
    <location>
        <begin position="26"/>
        <end position="89"/>
    </location>
</feature>
<dbReference type="PANTHER" id="PTHR43308">
    <property type="entry name" value="OUTER MEMBRANE PROTEIN ALPHA-RELATED"/>
    <property type="match status" value="1"/>
</dbReference>
<gene>
    <name evidence="3" type="ORF">A3K49_00060</name>
</gene>
<dbReference type="EMBL" id="MEUG01000001">
    <property type="protein sequence ID" value="OGC27418.1"/>
    <property type="molecule type" value="Genomic_DNA"/>
</dbReference>
<organism evidence="3 4">
    <name type="scientific">candidate division WOR-1 bacterium RIFOXYC12_FULL_54_18</name>
    <dbReference type="NCBI Taxonomy" id="1802584"/>
    <lineage>
        <taxon>Bacteria</taxon>
        <taxon>Bacillati</taxon>
        <taxon>Saganbacteria</taxon>
    </lineage>
</organism>
<evidence type="ECO:0000256" key="1">
    <source>
        <dbReference type="SAM" id="SignalP"/>
    </source>
</evidence>
<dbReference type="Pfam" id="PF00395">
    <property type="entry name" value="SLH"/>
    <property type="match status" value="1"/>
</dbReference>
<proteinExistence type="predicted"/>